<accession>A0ABY0FMW7</accession>
<dbReference type="Proteomes" id="UP001191019">
    <property type="component" value="Unassembled WGS sequence"/>
</dbReference>
<feature type="transmembrane region" description="Helical" evidence="1">
    <location>
        <begin position="79"/>
        <end position="98"/>
    </location>
</feature>
<feature type="transmembrane region" description="Helical" evidence="1">
    <location>
        <begin position="33"/>
        <end position="54"/>
    </location>
</feature>
<keyword evidence="1" id="KW-0472">Membrane</keyword>
<keyword evidence="1" id="KW-0812">Transmembrane</keyword>
<gene>
    <name evidence="2" type="ORF">G3RUM_00518</name>
</gene>
<evidence type="ECO:0000313" key="3">
    <source>
        <dbReference type="Proteomes" id="UP001191019"/>
    </source>
</evidence>
<reference evidence="2 3" key="1">
    <citation type="journal article" date="2018" name="bioRxiv">
        <title>Evidence of independent acquisition and adaption of ultra-small bacteria to human hosts across the highly diverse yet reduced genomes of the phylum Saccharibacteria.</title>
        <authorList>
            <person name="McLean J.S."/>
            <person name="Bor B."/>
            <person name="To T.T."/>
            <person name="Liu Q."/>
            <person name="Kearns K.A."/>
            <person name="Solden L.M."/>
            <person name="Wrighton K.C."/>
            <person name="He X."/>
            <person name="Shi W."/>
        </authorList>
    </citation>
    <scope>NUCLEOTIDE SEQUENCE [LARGE SCALE GENOMIC DNA]</scope>
    <source>
        <strain evidence="2 3">TM7_G3_2_Rum_HOT_351B</strain>
    </source>
</reference>
<reference evidence="2 3" key="2">
    <citation type="journal article" date="2020" name="Cell Rep.">
        <title>Acquisition and Adaptation of Ultra-small Parasitic Reduced Genome Bacteria to Mammalian Hosts.</title>
        <authorList>
            <person name="McLean J.S."/>
            <person name="Bor B."/>
            <person name="Kerns K.A."/>
            <person name="Liu Q."/>
            <person name="To T.T."/>
            <person name="Solden L."/>
            <person name="Hendrickson E.L."/>
            <person name="Wrighton K."/>
            <person name="Shi W."/>
            <person name="He X."/>
        </authorList>
    </citation>
    <scope>NUCLEOTIDE SEQUENCE [LARGE SCALE GENOMIC DNA]</scope>
    <source>
        <strain evidence="2 3">TM7_G3_2_Rum_HOT_351B</strain>
    </source>
</reference>
<sequence>MSDSNIIINIVEPGSPVTPNTGLFSQGLDGGTIATISIVSFILVASIISLAYYYRKHHKLPRFTSSIKAFKLKQAKKQFTIGLSIIALLTSAFTFAGLKHHSNLGTANAAEGGVPILA</sequence>
<comment type="caution">
    <text evidence="2">The sequence shown here is derived from an EMBL/GenBank/DDBJ whole genome shotgun (WGS) entry which is preliminary data.</text>
</comment>
<protein>
    <submittedName>
        <fullName evidence="2">Uncharacterized protein</fullName>
    </submittedName>
</protein>
<evidence type="ECO:0000256" key="1">
    <source>
        <dbReference type="SAM" id="Phobius"/>
    </source>
</evidence>
<keyword evidence="1" id="KW-1133">Transmembrane helix</keyword>
<name>A0ABY0FMW7_9BACT</name>
<dbReference type="EMBL" id="PRLM01000005">
    <property type="protein sequence ID" value="RYC74650.1"/>
    <property type="molecule type" value="Genomic_DNA"/>
</dbReference>
<keyword evidence="3" id="KW-1185">Reference proteome</keyword>
<evidence type="ECO:0000313" key="2">
    <source>
        <dbReference type="EMBL" id="RYC74650.1"/>
    </source>
</evidence>
<organism evidence="2 3">
    <name type="scientific">Candidatus Nanosyncoccus alces</name>
    <dbReference type="NCBI Taxonomy" id="2171997"/>
    <lineage>
        <taxon>Bacteria</taxon>
        <taxon>Candidatus Saccharimonadota</taxon>
        <taxon>Candidatus Nanosyncoccalia</taxon>
        <taxon>Candidatus Nanosyncoccales</taxon>
        <taxon>Candidatus Nanosyncoccaceae</taxon>
        <taxon>Candidatus Nanosyncoccus</taxon>
    </lineage>
</organism>
<proteinExistence type="predicted"/>